<dbReference type="SMART" id="SM00869">
    <property type="entry name" value="Autotransporter"/>
    <property type="match status" value="1"/>
</dbReference>
<dbReference type="InterPro" id="IPR005546">
    <property type="entry name" value="Autotransporte_beta"/>
</dbReference>
<dbReference type="SUPFAM" id="SSF103515">
    <property type="entry name" value="Autotransporter"/>
    <property type="match status" value="1"/>
</dbReference>
<dbReference type="InterPro" id="IPR036278">
    <property type="entry name" value="Sialidase_sf"/>
</dbReference>
<dbReference type="InterPro" id="IPR036709">
    <property type="entry name" value="Autotransporte_beta_dom_sf"/>
</dbReference>
<evidence type="ECO:0000259" key="6">
    <source>
        <dbReference type="PROSITE" id="PS51208"/>
    </source>
</evidence>
<organism evidence="7 10">
    <name type="scientific">Frederiksenia canicola</name>
    <dbReference type="NCBI Taxonomy" id="123824"/>
    <lineage>
        <taxon>Bacteria</taxon>
        <taxon>Pseudomonadati</taxon>
        <taxon>Pseudomonadota</taxon>
        <taxon>Gammaproteobacteria</taxon>
        <taxon>Pasteurellales</taxon>
        <taxon>Pasteurellaceae</taxon>
        <taxon>Frederiksenia</taxon>
    </lineage>
</organism>
<dbReference type="InterPro" id="IPR011050">
    <property type="entry name" value="Pectin_lyase_fold/virulence"/>
</dbReference>
<dbReference type="GO" id="GO:0005737">
    <property type="term" value="C:cytoplasm"/>
    <property type="evidence" value="ECO:0007669"/>
    <property type="project" value="TreeGrafter"/>
</dbReference>
<dbReference type="PANTHER" id="PTHR10628">
    <property type="entry name" value="SIALIDASE"/>
    <property type="match status" value="1"/>
</dbReference>
<dbReference type="InterPro" id="IPR011040">
    <property type="entry name" value="Sialidase"/>
</dbReference>
<dbReference type="NCBIfam" id="TIGR02601">
    <property type="entry name" value="autotrns_rpt"/>
    <property type="match status" value="1"/>
</dbReference>
<dbReference type="Pfam" id="PF13088">
    <property type="entry name" value="BNR_2"/>
    <property type="match status" value="1"/>
</dbReference>
<name>A0AAE6X735_9PAST</name>
<dbReference type="Gene3D" id="2.160.20.20">
    <property type="match status" value="1"/>
</dbReference>
<evidence type="ECO:0000256" key="1">
    <source>
        <dbReference type="ARBA" id="ARBA00000427"/>
    </source>
</evidence>
<dbReference type="SUPFAM" id="SSF51126">
    <property type="entry name" value="Pectin lyase-like"/>
    <property type="match status" value="1"/>
</dbReference>
<dbReference type="InterPro" id="IPR013425">
    <property type="entry name" value="Autotrns_rpt"/>
</dbReference>
<protein>
    <recommendedName>
        <fullName evidence="3">exo-alpha-sialidase</fullName>
        <ecNumber evidence="3">3.2.1.18</ecNumber>
    </recommendedName>
</protein>
<dbReference type="KEGG" id="fcl:A4G17_07460"/>
<feature type="compositionally biased region" description="Basic and acidic residues" evidence="5">
    <location>
        <begin position="1232"/>
        <end position="1257"/>
    </location>
</feature>
<dbReference type="Proteomes" id="UP000276901">
    <property type="component" value="Unassembled WGS sequence"/>
</dbReference>
<dbReference type="SUPFAM" id="SSF50939">
    <property type="entry name" value="Sialidases"/>
    <property type="match status" value="1"/>
</dbReference>
<evidence type="ECO:0000313" key="10">
    <source>
        <dbReference type="Proteomes" id="UP000502287"/>
    </source>
</evidence>
<dbReference type="InterPro" id="IPR012332">
    <property type="entry name" value="Autotransporter_pectin_lyase_C"/>
</dbReference>
<dbReference type="PROSITE" id="PS51208">
    <property type="entry name" value="AUTOTRANSPORTER"/>
    <property type="match status" value="1"/>
</dbReference>
<dbReference type="GO" id="GO:0006689">
    <property type="term" value="P:ganglioside catabolic process"/>
    <property type="evidence" value="ECO:0007669"/>
    <property type="project" value="TreeGrafter"/>
</dbReference>
<dbReference type="GO" id="GO:0009313">
    <property type="term" value="P:oligosaccharide catabolic process"/>
    <property type="evidence" value="ECO:0007669"/>
    <property type="project" value="TreeGrafter"/>
</dbReference>
<proteinExistence type="inferred from homology"/>
<dbReference type="SUPFAM" id="SSF49899">
    <property type="entry name" value="Concanavalin A-like lectins/glucanases"/>
    <property type="match status" value="1"/>
</dbReference>
<gene>
    <name evidence="7" type="ORF">A4G17_07460</name>
    <name evidence="8" type="ORF">EDC49_0670</name>
</gene>
<dbReference type="Gene3D" id="2.40.220.10">
    <property type="entry name" value="Intramolecular Trans-sialidase, Domain 3"/>
    <property type="match status" value="1"/>
</dbReference>
<dbReference type="GO" id="GO:0004308">
    <property type="term" value="F:exo-alpha-sialidase activity"/>
    <property type="evidence" value="ECO:0007669"/>
    <property type="project" value="UniProtKB-EC"/>
</dbReference>
<reference evidence="8 9" key="2">
    <citation type="submission" date="2018-11" db="EMBL/GenBank/DDBJ databases">
        <title>Genomic Encyclopedia of Type Strains, Phase IV (KMG-IV): sequencing the most valuable type-strain genomes for metagenomic binning, comparative biology and taxonomic classification.</title>
        <authorList>
            <person name="Goeker M."/>
        </authorList>
    </citation>
    <scope>NUCLEOTIDE SEQUENCE [LARGE SCALE GENOMIC DNA]</scope>
    <source>
        <strain evidence="8 9">DSM 25797</strain>
    </source>
</reference>
<comment type="catalytic activity">
    <reaction evidence="1">
        <text>Hydrolysis of alpha-(2-&gt;3)-, alpha-(2-&gt;6)-, alpha-(2-&gt;8)- glycosidic linkages of terminal sialic acid residues in oligosaccharides, glycoproteins, glycolipids, colominic acid and synthetic substrates.</text>
        <dbReference type="EC" id="3.2.1.18"/>
    </reaction>
</comment>
<dbReference type="InterPro" id="IPR026856">
    <property type="entry name" value="Sialidase_fam"/>
</dbReference>
<evidence type="ECO:0000256" key="4">
    <source>
        <dbReference type="ARBA" id="ARBA00022729"/>
    </source>
</evidence>
<sequence>MALFVATISANIALAQTDDSYVFNYSSTKDLFKPLNLTEKFVENDAFRLESGSLTFRIKSGGGFSSVFGVANPNSPLDFLSFYSHRQNNNTDTFGIEIKSNNVNLISNSDIRANIENNSKFRNITYTFDKDNNQIKIYIDGTLVKTHTDSKFFANITTLGNAYLGETHRPTSYKNKPYSRWRFSGDVFHADLDKKVLTEEEIHEKHSYLSKFHEYSLSRRAPLGAVKNQPQDIFMPGQENSVSYRIPSLLTTKNGVLIAAIDKRNQHHSDWGNIDTAIRRSTDGGKTWKEDQVIIDLAKQPYDIDYHGEHRGNKQYHNSAFLIDPLMVEDKRNGRVFMLLDMFPETRGFFSVNNVAGSGSGYKLIDGKHYRILTDNTNNLYTVRENGIVYDDNNEQTNYRVEIEGNREIGFRNLGDLYENETRVGNIFLNSMHNDHDSAPLSAVKTAYLWLTHSDDDGQTWSTPVDITPQVKADWMRFLGVGPGTGIQLKNGNLVMPVYYTNGKANSQAAAVIISKDGGVTWERGESPIDRWEFHNGGSRELSHGSKEITESQLIELDNGDLKMFSRNRMSNRVLISTSRDGGYTWINSHHIDDVLLEPYSQLSVIKYSKRINGKEMVIFANPHSDPGSGTAWGKRTNGKVWLGEVQNDGSIEWKYNTTITTGDYTYNSLAELPNGDIGLLYEDDGSTNHDHKIRFISLNLQELVWHDNLIYRDRRDTDKDRQKVSLDSLFSETFYKIGDGEMVKLGKGANPAHLVIEEGSTLLNQTADSENKKQAYETVLVKENTTLRLGTSDQMPLDKIYLNNGTLDLNGNDISVSMENQLKTAVSDQNINEILGNIVNENNSASATLTYTLTGNKSITGNLGNTLGDLNLTYKPNAENSNLLVKGNTVLNVVDVKSGTLSYEVNTRHVAQKLNIADNAIFAIGDNNTANIVQTKLSGKNSAVNFVTSENNVTEFSTNSSGEGNFNKSGNGLLKLNGNIAHHGLTTLSGGSLEFNGTLNNGRLVLEKGTTFGGNANINGDSLWKQGSLIAPGFNQDTQNFGAQVMQFANVINEGARVLLRVNNTVENISNWQYDQLIVNGQVQSETPIPVDVQMIGNHQGNSDKNQNGKYDVDEGISLIKVAAESNKLQQFVLNNHNTRARSGNSLFQYALVSVDESIAQRTDPNKKFFDYRLQTRLVDEQGNSPEPVIRSIKKTGSSIATQDKPELSELEIANLVLEQKQQELAEKTAELERAKAEKQAAEQDSQRSTAEKVAAEQKAQQAAAEKAIAEQQAQQAAAEKATAEQQAQQAAAEKAIAEQKARQAAAEKALAEEALRTQQAEKAAEIAKKQQEMANSARQYRAALHHKVPSYLVANTAMLNQGESVHRQFMDNIWSGDKKGFYVNQQNGHSQYTSNLGFTNYGYGYKANQSSTLFGGFAPLSDNTELHAAIGFSKQTVKPQAVDGSSETRYKSTSFLVGLHNKWDNVILNTTFGYHSHRGKVSTSEQKNIGRIDGSQMQFAGEVGYEIPVGQFAVTPMLGLSYQQLKTDVEDTQDRWNIALKPYNVFNQQLGTNISWRNDVVRLSAGAFYENSNGQPKAVSIAANGQYAEFATGRHGNALLFKVNSDFTLAKHLTFGLRIEHRHALSTAKLKQTQFGGKLEYRF</sequence>
<evidence type="ECO:0000313" key="9">
    <source>
        <dbReference type="Proteomes" id="UP000276901"/>
    </source>
</evidence>
<dbReference type="PANTHER" id="PTHR10628:SF30">
    <property type="entry name" value="EXO-ALPHA-SIALIDASE"/>
    <property type="match status" value="1"/>
</dbReference>
<dbReference type="InterPro" id="IPR013320">
    <property type="entry name" value="ConA-like_dom_sf"/>
</dbReference>
<feature type="region of interest" description="Disordered" evidence="5">
    <location>
        <begin position="1232"/>
        <end position="1260"/>
    </location>
</feature>
<dbReference type="CDD" id="cd15482">
    <property type="entry name" value="Sialidase_non-viral"/>
    <property type="match status" value="1"/>
</dbReference>
<reference evidence="7 10" key="1">
    <citation type="submission" date="2016-03" db="EMBL/GenBank/DDBJ databases">
        <authorList>
            <person name="Hansen M.J."/>
            <person name="Bojesen A.M."/>
            <person name="Planet P."/>
        </authorList>
    </citation>
    <scope>NUCLEOTIDE SEQUENCE [LARGE SCALE GENOMIC DNA]</scope>
    <source>
        <strain evidence="7 10">HPA 21</strain>
    </source>
</reference>
<dbReference type="EC" id="3.2.1.18" evidence="3"/>
<feature type="domain" description="Autotransporter" evidence="6">
    <location>
        <begin position="1368"/>
        <end position="1645"/>
    </location>
</feature>
<dbReference type="EMBL" id="CP015029">
    <property type="protein sequence ID" value="QIM65287.1"/>
    <property type="molecule type" value="Genomic_DNA"/>
</dbReference>
<dbReference type="EMBL" id="RKQT01000001">
    <property type="protein sequence ID" value="RPE96281.1"/>
    <property type="molecule type" value="Genomic_DNA"/>
</dbReference>
<dbReference type="Proteomes" id="UP000502287">
    <property type="component" value="Chromosome"/>
</dbReference>
<evidence type="ECO:0000256" key="5">
    <source>
        <dbReference type="SAM" id="MobiDB-lite"/>
    </source>
</evidence>
<evidence type="ECO:0000313" key="7">
    <source>
        <dbReference type="EMBL" id="QIM65287.1"/>
    </source>
</evidence>
<keyword evidence="4" id="KW-0732">Signal</keyword>
<dbReference type="GO" id="GO:0016020">
    <property type="term" value="C:membrane"/>
    <property type="evidence" value="ECO:0007669"/>
    <property type="project" value="TreeGrafter"/>
</dbReference>
<dbReference type="Gene3D" id="2.60.120.200">
    <property type="match status" value="1"/>
</dbReference>
<dbReference type="InterPro" id="IPR023364">
    <property type="entry name" value="Trans_sialidase_dom3"/>
</dbReference>
<evidence type="ECO:0000256" key="2">
    <source>
        <dbReference type="ARBA" id="ARBA00009348"/>
    </source>
</evidence>
<dbReference type="RefSeq" id="WP_123956181.1">
    <property type="nucleotide sequence ID" value="NZ_CP015029.1"/>
</dbReference>
<dbReference type="Gene3D" id="2.120.10.10">
    <property type="match status" value="1"/>
</dbReference>
<comment type="similarity">
    <text evidence="2">Belongs to the glycosyl hydrolase 33 family.</text>
</comment>
<keyword evidence="9" id="KW-1185">Reference proteome</keyword>
<evidence type="ECO:0000256" key="3">
    <source>
        <dbReference type="ARBA" id="ARBA00012733"/>
    </source>
</evidence>
<accession>A0AAE6X735</accession>
<evidence type="ECO:0000313" key="8">
    <source>
        <dbReference type="EMBL" id="RPE96281.1"/>
    </source>
</evidence>